<keyword evidence="2" id="KW-1185">Reference proteome</keyword>
<dbReference type="Gene3D" id="3.40.710.10">
    <property type="entry name" value="DD-peptidase/beta-lactamase superfamily"/>
    <property type="match status" value="1"/>
</dbReference>
<evidence type="ECO:0000313" key="2">
    <source>
        <dbReference type="Proteomes" id="UP000789405"/>
    </source>
</evidence>
<dbReference type="OrthoDB" id="5946976at2759"/>
<dbReference type="PANTHER" id="PTHR43319:SF3">
    <property type="entry name" value="BETA-LACTAMASE-RELATED DOMAIN-CONTAINING PROTEIN"/>
    <property type="match status" value="1"/>
</dbReference>
<reference evidence="1" key="1">
    <citation type="submission" date="2021-06" db="EMBL/GenBank/DDBJ databases">
        <authorList>
            <person name="Kallberg Y."/>
            <person name="Tangrot J."/>
            <person name="Rosling A."/>
        </authorList>
    </citation>
    <scope>NUCLEOTIDE SEQUENCE</scope>
    <source>
        <strain evidence="1">MA453B</strain>
    </source>
</reference>
<dbReference type="Proteomes" id="UP000789405">
    <property type="component" value="Unassembled WGS sequence"/>
</dbReference>
<dbReference type="InterPro" id="IPR012338">
    <property type="entry name" value="Beta-lactam/transpept-like"/>
</dbReference>
<evidence type="ECO:0000313" key="1">
    <source>
        <dbReference type="EMBL" id="CAG8684818.1"/>
    </source>
</evidence>
<sequence length="285" mass="32675">CLDMKVQGYVVPEFIDAKKAYIKYFENGGEVGSSVAAYYNSKLVVDLQGRYANLEAKYEYNKNIIQFVFSSTKIMGGVNFLATQLTKSDFENLDKLANILAIQLHYLMEVDPKHRTIGQIITKEISTQYNLEFYLLLLPNILPRNKKISISFILNLLDQDDLMIKTFNHTFPGLPNIFELGEVTKFEVFKFEGSSVIKFTNTKLIAKLGAIITNNRQPLNDNDNSRPLLSKNTIDLISTKLLIAWDHIFKENVTYLISGFLYIRFPGIENVEFLELREVGRSIFI</sequence>
<feature type="non-terminal residue" evidence="1">
    <location>
        <position position="1"/>
    </location>
</feature>
<dbReference type="PANTHER" id="PTHR43319">
    <property type="entry name" value="BETA-LACTAMASE-RELATED"/>
    <property type="match status" value="1"/>
</dbReference>
<proteinExistence type="predicted"/>
<dbReference type="EMBL" id="CAJVPY010007733">
    <property type="protein sequence ID" value="CAG8684818.1"/>
    <property type="molecule type" value="Genomic_DNA"/>
</dbReference>
<protein>
    <submittedName>
        <fullName evidence="1">11315_t:CDS:1</fullName>
    </submittedName>
</protein>
<gene>
    <name evidence="1" type="ORF">DERYTH_LOCUS12034</name>
</gene>
<accession>A0A9N9ENT0</accession>
<dbReference type="AlphaFoldDB" id="A0A9N9ENT0"/>
<organism evidence="1 2">
    <name type="scientific">Dentiscutata erythropus</name>
    <dbReference type="NCBI Taxonomy" id="1348616"/>
    <lineage>
        <taxon>Eukaryota</taxon>
        <taxon>Fungi</taxon>
        <taxon>Fungi incertae sedis</taxon>
        <taxon>Mucoromycota</taxon>
        <taxon>Glomeromycotina</taxon>
        <taxon>Glomeromycetes</taxon>
        <taxon>Diversisporales</taxon>
        <taxon>Gigasporaceae</taxon>
        <taxon>Dentiscutata</taxon>
    </lineage>
</organism>
<comment type="caution">
    <text evidence="1">The sequence shown here is derived from an EMBL/GenBank/DDBJ whole genome shotgun (WGS) entry which is preliminary data.</text>
</comment>
<dbReference type="InterPro" id="IPR052907">
    <property type="entry name" value="Beta-lactamase/esterase"/>
</dbReference>
<name>A0A9N9ENT0_9GLOM</name>